<dbReference type="GO" id="GO:0005886">
    <property type="term" value="C:plasma membrane"/>
    <property type="evidence" value="ECO:0007669"/>
    <property type="project" value="TreeGrafter"/>
</dbReference>
<proteinExistence type="inferred from homology"/>
<keyword evidence="4 7" id="KW-1133">Transmembrane helix</keyword>
<evidence type="ECO:0000256" key="2">
    <source>
        <dbReference type="ARBA" id="ARBA00007168"/>
    </source>
</evidence>
<dbReference type="GeneID" id="37045277"/>
<protein>
    <recommendedName>
        <fullName evidence="10">Choline transporter-like protein</fullName>
    </recommendedName>
</protein>
<dbReference type="InParanoid" id="A0A316YZR5"/>
<feature type="compositionally biased region" description="Basic and acidic residues" evidence="6">
    <location>
        <begin position="171"/>
        <end position="189"/>
    </location>
</feature>
<feature type="transmembrane region" description="Helical" evidence="7">
    <location>
        <begin position="569"/>
        <end position="591"/>
    </location>
</feature>
<dbReference type="Pfam" id="PF04515">
    <property type="entry name" value="Choline_transpo"/>
    <property type="match status" value="1"/>
</dbReference>
<evidence type="ECO:0000256" key="7">
    <source>
        <dbReference type="SAM" id="Phobius"/>
    </source>
</evidence>
<evidence type="ECO:0000256" key="4">
    <source>
        <dbReference type="ARBA" id="ARBA00022989"/>
    </source>
</evidence>
<evidence type="ECO:0000256" key="1">
    <source>
        <dbReference type="ARBA" id="ARBA00004141"/>
    </source>
</evidence>
<organism evidence="8 9">
    <name type="scientific">Acaromyces ingoldii</name>
    <dbReference type="NCBI Taxonomy" id="215250"/>
    <lineage>
        <taxon>Eukaryota</taxon>
        <taxon>Fungi</taxon>
        <taxon>Dikarya</taxon>
        <taxon>Basidiomycota</taxon>
        <taxon>Ustilaginomycotina</taxon>
        <taxon>Exobasidiomycetes</taxon>
        <taxon>Exobasidiales</taxon>
        <taxon>Cryptobasidiaceae</taxon>
        <taxon>Acaromyces</taxon>
    </lineage>
</organism>
<feature type="compositionally biased region" description="Polar residues" evidence="6">
    <location>
        <begin position="25"/>
        <end position="43"/>
    </location>
</feature>
<evidence type="ECO:0000256" key="5">
    <source>
        <dbReference type="ARBA" id="ARBA00023136"/>
    </source>
</evidence>
<feature type="transmembrane region" description="Helical" evidence="7">
    <location>
        <begin position="746"/>
        <end position="764"/>
    </location>
</feature>
<feature type="region of interest" description="Disordered" evidence="6">
    <location>
        <begin position="23"/>
        <end position="357"/>
    </location>
</feature>
<gene>
    <name evidence="8" type="ORF">FA10DRAFT_277162</name>
</gene>
<dbReference type="AlphaFoldDB" id="A0A316YZR5"/>
<feature type="transmembrane region" description="Helical" evidence="7">
    <location>
        <begin position="703"/>
        <end position="725"/>
    </location>
</feature>
<accession>A0A316YZR5</accession>
<keyword evidence="3 7" id="KW-0812">Transmembrane</keyword>
<feature type="region of interest" description="Disordered" evidence="6">
    <location>
        <begin position="657"/>
        <end position="685"/>
    </location>
</feature>
<feature type="transmembrane region" description="Helical" evidence="7">
    <location>
        <begin position="441"/>
        <end position="465"/>
    </location>
</feature>
<evidence type="ECO:0000256" key="3">
    <source>
        <dbReference type="ARBA" id="ARBA00022692"/>
    </source>
</evidence>
<comment type="subcellular location">
    <subcellularLocation>
        <location evidence="1">Membrane</location>
        <topology evidence="1">Multi-pass membrane protein</topology>
    </subcellularLocation>
</comment>
<feature type="compositionally biased region" description="Polar residues" evidence="6">
    <location>
        <begin position="192"/>
        <end position="201"/>
    </location>
</feature>
<sequence length="901" mass="97015">MSTAPQTSFSSYASRFLSSGVAVAPSSSRLFQQQPSASTSLRPFSTPDDEADDLYGQEYEEEEAGAQAQHNSAQRRHNGPGRRGQGKDSVLNLTGASRFASHKGRQSQSRHGNEENGPEDIYDEDEEDEDHDSLRDNRRVVGLGVAGGVSGSGSNSLLGASEQTPPASFVKELRDYPDIEDPFIRHEDLALSSESPETSRMSPVHAAPRRALLTDKSKGKSTAPPPKTIARSKGWLAHAADSTSSMSSASHTIGRNTRRVQDSLYSDEDYDDDSEQEGRRDSARGTRSASRGRRDAYSLYDDDDDDDDEDDDDKSVSTRSDTSRDLSRKQRRQHSLREPLISSGTSEGKPSPPGAFTGATSRMIAADIYNYPHPPAKSGWTPFAPGNSVHWREYKDKTALGLWLTFVLATLVLAGWAALGAKSSTALPSNPSVRPSPYYTLTRSVPILFLLTLLSTGAAASNLFFLRNISRFGGAHVLRYGLVGIPLVLCLGWVWAFAGSFIYDDEKWTGGAWSTTGLRVLSLIPLLAAVLFARAVWKRRAALARSLAVLELSATIVAAHPALLVLSSVLLGVFLLVTVPFLSVLVRLFLLGHLGTPAEASSGKVWQTDAKARVLAWATLGAWLWTWSTLRGIQRVTVAGVVSHWYFHRNDDETGDKSQVYDSTMDESSSSIPGPAPGNWLGDEEAHQGPTQVEIVRASFNRAMGSALGTVCASALVLTLARLAALVASSARKISRQLSMPGRPSWMQPIAHVAAVLAGISALLQGLSDYALIYVGITGEGFTAAARRSSRLVTRHSVKGIMDGLVITLILDLTTLALCFLAGIAGFLFSAHNLHVPADAPLVGVMCALVPYWTLRLCADVLGNAADTLYLCYSIDDAGGEQHCKKAAEAFTSPDSSELPI</sequence>
<evidence type="ECO:0008006" key="10">
    <source>
        <dbReference type="Google" id="ProtNLM"/>
    </source>
</evidence>
<dbReference type="RefSeq" id="XP_025380513.1">
    <property type="nucleotide sequence ID" value="XM_025523361.1"/>
</dbReference>
<feature type="transmembrane region" description="Helical" evidence="7">
    <location>
        <begin position="544"/>
        <end position="563"/>
    </location>
</feature>
<dbReference type="InterPro" id="IPR007603">
    <property type="entry name" value="Choline_transptr-like"/>
</dbReference>
<keyword evidence="5 7" id="KW-0472">Membrane</keyword>
<feature type="compositionally biased region" description="Low complexity" evidence="6">
    <location>
        <begin position="237"/>
        <end position="252"/>
    </location>
</feature>
<feature type="transmembrane region" description="Helical" evidence="7">
    <location>
        <begin position="477"/>
        <end position="498"/>
    </location>
</feature>
<feature type="compositionally biased region" description="Acidic residues" evidence="6">
    <location>
        <begin position="265"/>
        <end position="275"/>
    </location>
</feature>
<feature type="compositionally biased region" description="Acidic residues" evidence="6">
    <location>
        <begin position="300"/>
        <end position="313"/>
    </location>
</feature>
<dbReference type="EMBL" id="KZ819634">
    <property type="protein sequence ID" value="PWN93315.1"/>
    <property type="molecule type" value="Genomic_DNA"/>
</dbReference>
<dbReference type="OrthoDB" id="420519at2759"/>
<evidence type="ECO:0000313" key="8">
    <source>
        <dbReference type="EMBL" id="PWN93315.1"/>
    </source>
</evidence>
<evidence type="ECO:0000256" key="6">
    <source>
        <dbReference type="SAM" id="MobiDB-lite"/>
    </source>
</evidence>
<feature type="transmembrane region" description="Helical" evidence="7">
    <location>
        <begin position="806"/>
        <end position="829"/>
    </location>
</feature>
<dbReference type="Proteomes" id="UP000245768">
    <property type="component" value="Unassembled WGS sequence"/>
</dbReference>
<dbReference type="PANTHER" id="PTHR12385">
    <property type="entry name" value="CHOLINE TRANSPORTER-LIKE (SLC FAMILY 44)"/>
    <property type="match status" value="1"/>
</dbReference>
<keyword evidence="9" id="KW-1185">Reference proteome</keyword>
<feature type="compositionally biased region" description="Acidic residues" evidence="6">
    <location>
        <begin position="116"/>
        <end position="131"/>
    </location>
</feature>
<feature type="transmembrane region" description="Helical" evidence="7">
    <location>
        <begin position="400"/>
        <end position="421"/>
    </location>
</feature>
<dbReference type="PANTHER" id="PTHR12385:SF88">
    <property type="entry name" value="CHOLINE TRANSPORTER-LIKE PROTEIN CTL1"/>
    <property type="match status" value="1"/>
</dbReference>
<dbReference type="GO" id="GO:0022857">
    <property type="term" value="F:transmembrane transporter activity"/>
    <property type="evidence" value="ECO:0007669"/>
    <property type="project" value="InterPro"/>
</dbReference>
<evidence type="ECO:0000313" key="9">
    <source>
        <dbReference type="Proteomes" id="UP000245768"/>
    </source>
</evidence>
<reference evidence="8 9" key="1">
    <citation type="journal article" date="2018" name="Mol. Biol. Evol.">
        <title>Broad Genomic Sampling Reveals a Smut Pathogenic Ancestry of the Fungal Clade Ustilaginomycotina.</title>
        <authorList>
            <person name="Kijpornyongpan T."/>
            <person name="Mondo S.J."/>
            <person name="Barry K."/>
            <person name="Sandor L."/>
            <person name="Lee J."/>
            <person name="Lipzen A."/>
            <person name="Pangilinan J."/>
            <person name="LaButti K."/>
            <person name="Hainaut M."/>
            <person name="Henrissat B."/>
            <person name="Grigoriev I.V."/>
            <person name="Spatafora J.W."/>
            <person name="Aime M.C."/>
        </authorList>
    </citation>
    <scope>NUCLEOTIDE SEQUENCE [LARGE SCALE GENOMIC DNA]</scope>
    <source>
        <strain evidence="8 9">MCA 4198</strain>
    </source>
</reference>
<feature type="compositionally biased region" description="Polar residues" evidence="6">
    <location>
        <begin position="660"/>
        <end position="672"/>
    </location>
</feature>
<dbReference type="STRING" id="215250.A0A316YZR5"/>
<comment type="similarity">
    <text evidence="2">Belongs to the CTL (choline transporter-like) family.</text>
</comment>
<feature type="compositionally biased region" description="Low complexity" evidence="6">
    <location>
        <begin position="152"/>
        <end position="161"/>
    </location>
</feature>
<feature type="compositionally biased region" description="Acidic residues" evidence="6">
    <location>
        <begin position="47"/>
        <end position="64"/>
    </location>
</feature>
<name>A0A316YZR5_9BASI</name>
<feature type="transmembrane region" description="Helical" evidence="7">
    <location>
        <begin position="518"/>
        <end position="537"/>
    </location>
</feature>